<evidence type="ECO:0000313" key="2">
    <source>
        <dbReference type="EMBL" id="PWK16387.1"/>
    </source>
</evidence>
<proteinExistence type="predicted"/>
<reference evidence="2 3" key="1">
    <citation type="submission" date="2018-05" db="EMBL/GenBank/DDBJ databases">
        <title>Genomic Encyclopedia of Type Strains, Phase IV (KMG-IV): sequencing the most valuable type-strain genomes for metagenomic binning, comparative biology and taxonomic classification.</title>
        <authorList>
            <person name="Goeker M."/>
        </authorList>
    </citation>
    <scope>NUCLEOTIDE SEQUENCE [LARGE SCALE GENOMIC DNA]</scope>
    <source>
        <strain evidence="2 3">DSM 18773</strain>
    </source>
</reference>
<keyword evidence="1" id="KW-1133">Transmembrane helix</keyword>
<gene>
    <name evidence="2" type="ORF">C7459_101251</name>
</gene>
<sequence length="76" mass="9091">MTFSYLVVFLLGMLVSCWRDRKDLKQAKRSEIAIYWSLATLTLFCFFSSYINLHIPMPTEIIAHRFAPWFHQFTKI</sequence>
<protein>
    <submittedName>
        <fullName evidence="2">Uncharacterized protein</fullName>
    </submittedName>
</protein>
<feature type="transmembrane region" description="Helical" evidence="1">
    <location>
        <begin position="33"/>
        <end position="53"/>
    </location>
</feature>
<dbReference type="OrthoDB" id="2658073at2"/>
<organism evidence="2 3">
    <name type="scientific">Tumebacillus permanentifrigoris</name>
    <dbReference type="NCBI Taxonomy" id="378543"/>
    <lineage>
        <taxon>Bacteria</taxon>
        <taxon>Bacillati</taxon>
        <taxon>Bacillota</taxon>
        <taxon>Bacilli</taxon>
        <taxon>Bacillales</taxon>
        <taxon>Alicyclobacillaceae</taxon>
        <taxon>Tumebacillus</taxon>
    </lineage>
</organism>
<dbReference type="EMBL" id="QGGL01000001">
    <property type="protein sequence ID" value="PWK16387.1"/>
    <property type="molecule type" value="Genomic_DNA"/>
</dbReference>
<keyword evidence="3" id="KW-1185">Reference proteome</keyword>
<comment type="caution">
    <text evidence="2">The sequence shown here is derived from an EMBL/GenBank/DDBJ whole genome shotgun (WGS) entry which is preliminary data.</text>
</comment>
<dbReference type="AlphaFoldDB" id="A0A316DDS8"/>
<dbReference type="RefSeq" id="WP_109685441.1">
    <property type="nucleotide sequence ID" value="NZ_QGGL01000001.1"/>
</dbReference>
<dbReference type="Proteomes" id="UP000245634">
    <property type="component" value="Unassembled WGS sequence"/>
</dbReference>
<keyword evidence="1" id="KW-0472">Membrane</keyword>
<keyword evidence="1" id="KW-0812">Transmembrane</keyword>
<name>A0A316DDS8_9BACL</name>
<accession>A0A316DDS8</accession>
<evidence type="ECO:0000256" key="1">
    <source>
        <dbReference type="SAM" id="Phobius"/>
    </source>
</evidence>
<evidence type="ECO:0000313" key="3">
    <source>
        <dbReference type="Proteomes" id="UP000245634"/>
    </source>
</evidence>